<evidence type="ECO:0000313" key="1">
    <source>
        <dbReference type="EMBL" id="KAH8018112.1"/>
    </source>
</evidence>
<reference evidence="1" key="1">
    <citation type="submission" date="2021-08" db="EMBL/GenBank/DDBJ databases">
        <title>The first chromosome-level gecko genome reveals the dynamic sex chromosomes of Neotropical dwarf geckos (Sphaerodactylidae: Sphaerodactylus).</title>
        <authorList>
            <person name="Pinto B.J."/>
            <person name="Keating S.E."/>
            <person name="Gamble T."/>
        </authorList>
    </citation>
    <scope>NUCLEOTIDE SEQUENCE</scope>
    <source>
        <strain evidence="1">TG3544</strain>
    </source>
</reference>
<name>A0ACB8GET8_9SAUR</name>
<gene>
    <name evidence="1" type="ORF">K3G42_033689</name>
</gene>
<evidence type="ECO:0000313" key="2">
    <source>
        <dbReference type="Proteomes" id="UP000827872"/>
    </source>
</evidence>
<keyword evidence="2" id="KW-1185">Reference proteome</keyword>
<protein>
    <submittedName>
        <fullName evidence="1">Uncharacterized protein</fullName>
    </submittedName>
</protein>
<accession>A0ACB8GET8</accession>
<sequence length="145" mass="16010">MPHGLETALWWWASTWTDQLRVPKKLLHETQPNPTSYQGVPQTRFPQLPREPDPNVIGDGTFISDASSSTADHILPEKEKGRSAATFYPLDTRPLLLPVDERTVVSNTMEPAGTGAEMELLSNILAASSFITDVVNVEMLLKPVS</sequence>
<organism evidence="1 2">
    <name type="scientific">Sphaerodactylus townsendi</name>
    <dbReference type="NCBI Taxonomy" id="933632"/>
    <lineage>
        <taxon>Eukaryota</taxon>
        <taxon>Metazoa</taxon>
        <taxon>Chordata</taxon>
        <taxon>Craniata</taxon>
        <taxon>Vertebrata</taxon>
        <taxon>Euteleostomi</taxon>
        <taxon>Lepidosauria</taxon>
        <taxon>Squamata</taxon>
        <taxon>Bifurcata</taxon>
        <taxon>Gekkota</taxon>
        <taxon>Sphaerodactylidae</taxon>
        <taxon>Sphaerodactylus</taxon>
    </lineage>
</organism>
<proteinExistence type="predicted"/>
<dbReference type="Proteomes" id="UP000827872">
    <property type="component" value="Linkage Group LG01"/>
</dbReference>
<comment type="caution">
    <text evidence="1">The sequence shown here is derived from an EMBL/GenBank/DDBJ whole genome shotgun (WGS) entry which is preliminary data.</text>
</comment>
<dbReference type="EMBL" id="CM037614">
    <property type="protein sequence ID" value="KAH8018112.1"/>
    <property type="molecule type" value="Genomic_DNA"/>
</dbReference>